<evidence type="ECO:0000256" key="1">
    <source>
        <dbReference type="SAM" id="Phobius"/>
    </source>
</evidence>
<evidence type="ECO:0000313" key="4">
    <source>
        <dbReference type="Proteomes" id="UP000829685"/>
    </source>
</evidence>
<evidence type="ECO:0000259" key="2">
    <source>
        <dbReference type="Pfam" id="PF12697"/>
    </source>
</evidence>
<dbReference type="InterPro" id="IPR029058">
    <property type="entry name" value="AB_hydrolase_fold"/>
</dbReference>
<dbReference type="EMBL" id="JAFIMR010000005">
    <property type="protein sequence ID" value="KAI1879033.1"/>
    <property type="molecule type" value="Genomic_DNA"/>
</dbReference>
<dbReference type="AlphaFoldDB" id="A0A9P9WTG9"/>
<keyword evidence="1" id="KW-0812">Transmembrane</keyword>
<keyword evidence="1" id="KW-0472">Membrane</keyword>
<feature type="transmembrane region" description="Helical" evidence="1">
    <location>
        <begin position="53"/>
        <end position="73"/>
    </location>
</feature>
<keyword evidence="4" id="KW-1185">Reference proteome</keyword>
<dbReference type="Proteomes" id="UP000829685">
    <property type="component" value="Unassembled WGS sequence"/>
</dbReference>
<sequence>MLVNHNPFTYALVVAGKYLVGYVGLGCFLYFVVALFVGNIPAISHPFSITVEVYGAIEILWYFIWFLPFKAYLQRPGLSMIPTTRAQRKALIERLLNHVPNVRLFIRKWFNDAHLDEVYRDDVKDWLLWALWGVISDTDIDPDELEEYVCEAESRSGLTLPRGRAGARPMRLSLDPVKMIHRSLLWYALLGIVDNTATLLLIFNGFGFWRQPRISFLKVFPFRIMTLFSTKESVSPHFSYVYRPHKSNTHRPIVFCHGIGIGLSTYFYWLRTIPKEIGVLALEFLPVSGRICPESVSQEDYVKAMRQILSQQDINDFVFVGHSYGTFLARPLLDDTGISLMINSLILIDPAAILMHLPDTAYNITRKQPLTAPEVQIAWGAALDPRTAHTVCRRIHWPEHILWRENLAGKRTTAIVAGRDCVINAGAVAGYMYYGDTKPMTSADLIELRKTPRLWTGTAEFELIYLFDRDHGQSLLIPSDVKKITNTVETYARLDYRSDKDREENEAFDVHIREEVHANSKVNEILDSNVV</sequence>
<dbReference type="PANTHER" id="PTHR37471:SF1">
    <property type="entry name" value="AB HYDROLASE-1 DOMAIN-CONTAINING PROTEIN"/>
    <property type="match status" value="1"/>
</dbReference>
<proteinExistence type="predicted"/>
<gene>
    <name evidence="3" type="ORF">JX265_003210</name>
</gene>
<dbReference type="SUPFAM" id="SSF53474">
    <property type="entry name" value="alpha/beta-Hydrolases"/>
    <property type="match status" value="1"/>
</dbReference>
<keyword evidence="1" id="KW-1133">Transmembrane helix</keyword>
<dbReference type="InterPro" id="IPR000073">
    <property type="entry name" value="AB_hydrolase_1"/>
</dbReference>
<feature type="domain" description="AB hydrolase-1" evidence="2">
    <location>
        <begin position="253"/>
        <end position="383"/>
    </location>
</feature>
<accession>A0A9P9WTG9</accession>
<name>A0A9P9WTG9_9PEZI</name>
<protein>
    <recommendedName>
        <fullName evidence="2">AB hydrolase-1 domain-containing protein</fullName>
    </recommendedName>
</protein>
<dbReference type="Pfam" id="PF12697">
    <property type="entry name" value="Abhydrolase_6"/>
    <property type="match status" value="1"/>
</dbReference>
<feature type="transmembrane region" description="Helical" evidence="1">
    <location>
        <begin position="252"/>
        <end position="270"/>
    </location>
</feature>
<feature type="transmembrane region" description="Helical" evidence="1">
    <location>
        <begin position="184"/>
        <end position="209"/>
    </location>
</feature>
<reference evidence="3" key="1">
    <citation type="submission" date="2021-03" db="EMBL/GenBank/DDBJ databases">
        <title>Revisited historic fungal species revealed as producer of novel bioactive compounds through whole genome sequencing and comparative genomics.</title>
        <authorList>
            <person name="Vignolle G.A."/>
            <person name="Hochenegger N."/>
            <person name="Mach R.L."/>
            <person name="Mach-Aigner A.R."/>
            <person name="Javad Rahimi M."/>
            <person name="Salim K.A."/>
            <person name="Chan C.M."/>
            <person name="Lim L.B.L."/>
            <person name="Cai F."/>
            <person name="Druzhinina I.S."/>
            <person name="U'Ren J.M."/>
            <person name="Derntl C."/>
        </authorList>
    </citation>
    <scope>NUCLEOTIDE SEQUENCE</scope>
    <source>
        <strain evidence="3">TUCIM 5799</strain>
    </source>
</reference>
<evidence type="ECO:0000313" key="3">
    <source>
        <dbReference type="EMBL" id="KAI1879033.1"/>
    </source>
</evidence>
<comment type="caution">
    <text evidence="3">The sequence shown here is derived from an EMBL/GenBank/DDBJ whole genome shotgun (WGS) entry which is preliminary data.</text>
</comment>
<organism evidence="3 4">
    <name type="scientific">Neoarthrinium moseri</name>
    <dbReference type="NCBI Taxonomy" id="1658444"/>
    <lineage>
        <taxon>Eukaryota</taxon>
        <taxon>Fungi</taxon>
        <taxon>Dikarya</taxon>
        <taxon>Ascomycota</taxon>
        <taxon>Pezizomycotina</taxon>
        <taxon>Sordariomycetes</taxon>
        <taxon>Xylariomycetidae</taxon>
        <taxon>Amphisphaeriales</taxon>
        <taxon>Apiosporaceae</taxon>
        <taxon>Neoarthrinium</taxon>
    </lineage>
</organism>
<dbReference type="Gene3D" id="3.40.50.1820">
    <property type="entry name" value="alpha/beta hydrolase"/>
    <property type="match status" value="1"/>
</dbReference>
<dbReference type="PANTHER" id="PTHR37471">
    <property type="entry name" value="UNNAMED PRODUCT"/>
    <property type="match status" value="1"/>
</dbReference>
<feature type="transmembrane region" description="Helical" evidence="1">
    <location>
        <begin position="20"/>
        <end position="41"/>
    </location>
</feature>